<keyword evidence="10" id="KW-1185">Reference proteome</keyword>
<dbReference type="CDD" id="cd06261">
    <property type="entry name" value="TM_PBP2"/>
    <property type="match status" value="1"/>
</dbReference>
<keyword evidence="2 7" id="KW-0813">Transport</keyword>
<sequence length="477" mass="50532">MTGGAAQAAQPVVEAGAQPAAVVQPQAAEGKTFTIGTDTAFAPFDYADPNSGEITGIDIDMIRAVAEAEGFKVEIKPMGFQPAVTALDSGQVDGVIAGMSITPERKKTFDFSTPYYKSGIAMAVDQDSDIASFEDMKGKTAIAKNGSEGLTTGEELGKKYGFKMSSIEGSQALHDAVTSGQYAAVFDDLPVLQYAAAQGKGLKLVGDPKPAGDYGFAVKKGKNADLLAGFNSGLEKIKANGKYQSILDQYLKNPETASSSKGTIVDLAVSSWPALSKGLVNTLTVTLAAFVLALVLGLVFGMLKITNSRVLRGIASVYVAVFRGTPLLVWAFFFYFGLPQVTGWRIDSFTAGMLALGLNAGAYLTEILRGSVQAVDPGQLEAARSLGLGWGKSMQRVVIPQAIKIATPSIINQFVITLKDSSLLLAITYGELLFEAQRLAGANYRMTEMLIIVGVIYFVVITLLTWVANIVDKKVNK</sequence>
<dbReference type="EMBL" id="QQXL01000001">
    <property type="protein sequence ID" value="RKW71943.1"/>
    <property type="molecule type" value="Genomic_DNA"/>
</dbReference>
<evidence type="ECO:0000313" key="10">
    <source>
        <dbReference type="Proteomes" id="UP000273119"/>
    </source>
</evidence>
<dbReference type="InterPro" id="IPR001320">
    <property type="entry name" value="Iontro_rcpt_C"/>
</dbReference>
<dbReference type="Pfam" id="PF00497">
    <property type="entry name" value="SBP_bac_3"/>
    <property type="match status" value="1"/>
</dbReference>
<keyword evidence="5 7" id="KW-1133">Transmembrane helix</keyword>
<feature type="domain" description="ABC transmembrane type-1" evidence="8">
    <location>
        <begin position="279"/>
        <end position="468"/>
    </location>
</feature>
<keyword evidence="4 7" id="KW-0812">Transmembrane</keyword>
<feature type="transmembrane region" description="Helical" evidence="7">
    <location>
        <begin position="315"/>
        <end position="338"/>
    </location>
</feature>
<dbReference type="InterPro" id="IPR000515">
    <property type="entry name" value="MetI-like"/>
</dbReference>
<proteinExistence type="inferred from homology"/>
<accession>A0A496PN38</accession>
<comment type="caution">
    <text evidence="9">The sequence shown here is derived from an EMBL/GenBank/DDBJ whole genome shotgun (WGS) entry which is preliminary data.</text>
</comment>
<dbReference type="GO" id="GO:0006865">
    <property type="term" value="P:amino acid transport"/>
    <property type="evidence" value="ECO:0007669"/>
    <property type="project" value="TreeGrafter"/>
</dbReference>
<dbReference type="PANTHER" id="PTHR30614:SF46">
    <property type="entry name" value="ABC TRANSPORTER MEMBRANE SPANNING PERMEASE-GLUTAMINE TRANSPORT"/>
    <property type="match status" value="1"/>
</dbReference>
<name>A0A496PN38_9MICC</name>
<dbReference type="GO" id="GO:0015276">
    <property type="term" value="F:ligand-gated monoatomic ion channel activity"/>
    <property type="evidence" value="ECO:0007669"/>
    <property type="project" value="InterPro"/>
</dbReference>
<keyword evidence="6 7" id="KW-0472">Membrane</keyword>
<comment type="similarity">
    <text evidence="7">Belongs to the binding-protein-dependent transport system permease family.</text>
</comment>
<dbReference type="SMART" id="SM00062">
    <property type="entry name" value="PBPb"/>
    <property type="match status" value="1"/>
</dbReference>
<feature type="transmembrane region" description="Helical" evidence="7">
    <location>
        <begin position="449"/>
        <end position="471"/>
    </location>
</feature>
<dbReference type="InterPro" id="IPR035906">
    <property type="entry name" value="MetI-like_sf"/>
</dbReference>
<dbReference type="Pfam" id="PF00528">
    <property type="entry name" value="BPD_transp_1"/>
    <property type="match status" value="1"/>
</dbReference>
<evidence type="ECO:0000256" key="6">
    <source>
        <dbReference type="ARBA" id="ARBA00023136"/>
    </source>
</evidence>
<dbReference type="InterPro" id="IPR010065">
    <property type="entry name" value="AA_ABC_transptr_permease_3TM"/>
</dbReference>
<comment type="subcellular location">
    <subcellularLocation>
        <location evidence="1 7">Cell membrane</location>
        <topology evidence="1 7">Multi-pass membrane protein</topology>
    </subcellularLocation>
</comment>
<keyword evidence="3" id="KW-1003">Cell membrane</keyword>
<dbReference type="GO" id="GO:0043190">
    <property type="term" value="C:ATP-binding cassette (ABC) transporter complex"/>
    <property type="evidence" value="ECO:0007669"/>
    <property type="project" value="InterPro"/>
</dbReference>
<feature type="transmembrane region" description="Helical" evidence="7">
    <location>
        <begin position="283"/>
        <end position="303"/>
    </location>
</feature>
<evidence type="ECO:0000256" key="3">
    <source>
        <dbReference type="ARBA" id="ARBA00022475"/>
    </source>
</evidence>
<evidence type="ECO:0000259" key="8">
    <source>
        <dbReference type="PROSITE" id="PS50928"/>
    </source>
</evidence>
<dbReference type="NCBIfam" id="TIGR01726">
    <property type="entry name" value="HEQRo_perm_3TM"/>
    <property type="match status" value="1"/>
</dbReference>
<evidence type="ECO:0000256" key="5">
    <source>
        <dbReference type="ARBA" id="ARBA00022989"/>
    </source>
</evidence>
<dbReference type="InterPro" id="IPR001638">
    <property type="entry name" value="Solute-binding_3/MltF_N"/>
</dbReference>
<organism evidence="9 10">
    <name type="scientific">Galactobacter caseinivorans</name>
    <dbReference type="NCBI Taxonomy" id="2676123"/>
    <lineage>
        <taxon>Bacteria</taxon>
        <taxon>Bacillati</taxon>
        <taxon>Actinomycetota</taxon>
        <taxon>Actinomycetes</taxon>
        <taxon>Micrococcales</taxon>
        <taxon>Micrococcaceae</taxon>
        <taxon>Galactobacter</taxon>
    </lineage>
</organism>
<evidence type="ECO:0000256" key="1">
    <source>
        <dbReference type="ARBA" id="ARBA00004651"/>
    </source>
</evidence>
<evidence type="ECO:0000313" key="9">
    <source>
        <dbReference type="EMBL" id="RKW71943.1"/>
    </source>
</evidence>
<evidence type="ECO:0000256" key="4">
    <source>
        <dbReference type="ARBA" id="ARBA00022692"/>
    </source>
</evidence>
<dbReference type="SMART" id="SM00079">
    <property type="entry name" value="PBPe"/>
    <property type="match status" value="1"/>
</dbReference>
<dbReference type="SUPFAM" id="SSF161098">
    <property type="entry name" value="MetI-like"/>
    <property type="match status" value="1"/>
</dbReference>
<gene>
    <name evidence="9" type="ORF">DWQ67_00530</name>
</gene>
<evidence type="ECO:0000256" key="2">
    <source>
        <dbReference type="ARBA" id="ARBA00022448"/>
    </source>
</evidence>
<dbReference type="Gene3D" id="1.10.3720.10">
    <property type="entry name" value="MetI-like"/>
    <property type="match status" value="1"/>
</dbReference>
<evidence type="ECO:0000256" key="7">
    <source>
        <dbReference type="RuleBase" id="RU363032"/>
    </source>
</evidence>
<dbReference type="InterPro" id="IPR043429">
    <property type="entry name" value="ArtM/GltK/GlnP/TcyL/YhdX-like"/>
</dbReference>
<dbReference type="Proteomes" id="UP000273119">
    <property type="component" value="Unassembled WGS sequence"/>
</dbReference>
<dbReference type="AlphaFoldDB" id="A0A496PN38"/>
<dbReference type="Gene3D" id="3.40.190.10">
    <property type="entry name" value="Periplasmic binding protein-like II"/>
    <property type="match status" value="2"/>
</dbReference>
<dbReference type="PANTHER" id="PTHR30614">
    <property type="entry name" value="MEMBRANE COMPONENT OF AMINO ACID ABC TRANSPORTER"/>
    <property type="match status" value="1"/>
</dbReference>
<protein>
    <submittedName>
        <fullName evidence="9">ABC transporter permease subunit</fullName>
    </submittedName>
</protein>
<dbReference type="SUPFAM" id="SSF53850">
    <property type="entry name" value="Periplasmic binding protein-like II"/>
    <property type="match status" value="1"/>
</dbReference>
<reference evidence="9 10" key="1">
    <citation type="submission" date="2018-07" db="EMBL/GenBank/DDBJ databases">
        <title>Arthrobacter sp. nov., isolated from raw cow's milk with high bacterial count.</title>
        <authorList>
            <person name="Hahne J."/>
            <person name="Isele D."/>
            <person name="Lipski A."/>
        </authorList>
    </citation>
    <scope>NUCLEOTIDE SEQUENCE [LARGE SCALE GENOMIC DNA]</scope>
    <source>
        <strain evidence="9 10">JZ R-183</strain>
    </source>
</reference>
<dbReference type="PROSITE" id="PS50928">
    <property type="entry name" value="ABC_TM1"/>
    <property type="match status" value="1"/>
</dbReference>